<dbReference type="PANTHER" id="PTHR44873">
    <property type="entry name" value="DNAJ HOMOLOG SUBFAMILY C MEMBER 30, MITOCHONDRIAL"/>
    <property type="match status" value="1"/>
</dbReference>
<name>A0A9W8BMW4_9FUNG</name>
<dbReference type="Proteomes" id="UP001150907">
    <property type="component" value="Unassembled WGS sequence"/>
</dbReference>
<feature type="transmembrane region" description="Helical" evidence="2">
    <location>
        <begin position="177"/>
        <end position="197"/>
    </location>
</feature>
<feature type="compositionally biased region" description="Polar residues" evidence="1">
    <location>
        <begin position="99"/>
        <end position="108"/>
    </location>
</feature>
<dbReference type="PANTHER" id="PTHR44873:SF1">
    <property type="entry name" value="DNAJ HOMOLOG SUBFAMILY C MEMBER 30, MITOCHONDRIAL"/>
    <property type="match status" value="1"/>
</dbReference>
<protein>
    <submittedName>
        <fullName evidence="4">DnaJ sub C member 30, mitochondrial</fullName>
    </submittedName>
</protein>
<gene>
    <name evidence="4" type="primary">DNAJC30</name>
    <name evidence="4" type="ORF">H4R26_000326</name>
</gene>
<dbReference type="Pfam" id="PF00226">
    <property type="entry name" value="DnaJ"/>
    <property type="match status" value="1"/>
</dbReference>
<dbReference type="Gene3D" id="1.10.287.110">
    <property type="entry name" value="DnaJ domain"/>
    <property type="match status" value="1"/>
</dbReference>
<evidence type="ECO:0000256" key="2">
    <source>
        <dbReference type="SAM" id="Phobius"/>
    </source>
</evidence>
<evidence type="ECO:0000259" key="3">
    <source>
        <dbReference type="PROSITE" id="PS50076"/>
    </source>
</evidence>
<feature type="domain" description="J" evidence="3">
    <location>
        <begin position="8"/>
        <end position="73"/>
    </location>
</feature>
<reference evidence="4" key="1">
    <citation type="submission" date="2022-07" db="EMBL/GenBank/DDBJ databases">
        <title>Phylogenomic reconstructions and comparative analyses of Kickxellomycotina fungi.</title>
        <authorList>
            <person name="Reynolds N.K."/>
            <person name="Stajich J.E."/>
            <person name="Barry K."/>
            <person name="Grigoriev I.V."/>
            <person name="Crous P."/>
            <person name="Smith M.E."/>
        </authorList>
    </citation>
    <scope>NUCLEOTIDE SEQUENCE</scope>
    <source>
        <strain evidence="4">IMI 214461</strain>
    </source>
</reference>
<dbReference type="AlphaFoldDB" id="A0A9W8BMW4"/>
<evidence type="ECO:0000313" key="5">
    <source>
        <dbReference type="Proteomes" id="UP001150907"/>
    </source>
</evidence>
<sequence>MRIVHRASFYDVLGVPADATQKDIKAAFYKGSMRWHPDRNQGSNEAHQQFLKISEAYSILGSEPKRTAYDKTLQSRMGGYSGRASGAGAAGRYNNTAFSSSGEYSSTRRTSDYSAHRYSRPESTYAHYSRSGTRAKSNFREWERQHYQEMKDKADNISHHVRQSATKSKYSNSQITIFQFYELVTVFTIVFGVGWAGNQVFRASEGRGNGTS</sequence>
<dbReference type="EMBL" id="JANBQF010000009">
    <property type="protein sequence ID" value="KAJ2008206.1"/>
    <property type="molecule type" value="Genomic_DNA"/>
</dbReference>
<keyword evidence="5" id="KW-1185">Reference proteome</keyword>
<comment type="caution">
    <text evidence="4">The sequence shown here is derived from an EMBL/GenBank/DDBJ whole genome shotgun (WGS) entry which is preliminary data.</text>
</comment>
<organism evidence="4 5">
    <name type="scientific">Coemansia thaxteri</name>
    <dbReference type="NCBI Taxonomy" id="2663907"/>
    <lineage>
        <taxon>Eukaryota</taxon>
        <taxon>Fungi</taxon>
        <taxon>Fungi incertae sedis</taxon>
        <taxon>Zoopagomycota</taxon>
        <taxon>Kickxellomycotina</taxon>
        <taxon>Kickxellomycetes</taxon>
        <taxon>Kickxellales</taxon>
        <taxon>Kickxellaceae</taxon>
        <taxon>Coemansia</taxon>
    </lineage>
</organism>
<dbReference type="OrthoDB" id="445556at2759"/>
<dbReference type="PROSITE" id="PS50076">
    <property type="entry name" value="DNAJ_2"/>
    <property type="match status" value="1"/>
</dbReference>
<keyword evidence="2" id="KW-0812">Transmembrane</keyword>
<evidence type="ECO:0000256" key="1">
    <source>
        <dbReference type="SAM" id="MobiDB-lite"/>
    </source>
</evidence>
<dbReference type="InterPro" id="IPR036869">
    <property type="entry name" value="J_dom_sf"/>
</dbReference>
<dbReference type="PRINTS" id="PR00625">
    <property type="entry name" value="JDOMAIN"/>
</dbReference>
<dbReference type="InterPro" id="IPR053025">
    <property type="entry name" value="Mito_ATP_Synthase-Asso"/>
</dbReference>
<evidence type="ECO:0000313" key="4">
    <source>
        <dbReference type="EMBL" id="KAJ2008206.1"/>
    </source>
</evidence>
<accession>A0A9W8BMW4</accession>
<dbReference type="SMART" id="SM00271">
    <property type="entry name" value="DnaJ"/>
    <property type="match status" value="1"/>
</dbReference>
<keyword evidence="2" id="KW-0472">Membrane</keyword>
<dbReference type="CDD" id="cd06257">
    <property type="entry name" value="DnaJ"/>
    <property type="match status" value="1"/>
</dbReference>
<proteinExistence type="predicted"/>
<dbReference type="SUPFAM" id="SSF46565">
    <property type="entry name" value="Chaperone J-domain"/>
    <property type="match status" value="1"/>
</dbReference>
<dbReference type="InterPro" id="IPR001623">
    <property type="entry name" value="DnaJ_domain"/>
</dbReference>
<feature type="region of interest" description="Disordered" evidence="1">
    <location>
        <begin position="99"/>
        <end position="132"/>
    </location>
</feature>
<keyword evidence="2" id="KW-1133">Transmembrane helix</keyword>